<keyword evidence="2" id="KW-1185">Reference proteome</keyword>
<reference evidence="1 2" key="1">
    <citation type="submission" date="2021-03" db="EMBL/GenBank/DDBJ databases">
        <title>Sequencing the genomes of 1000 actinobacteria strains.</title>
        <authorList>
            <person name="Klenk H.-P."/>
        </authorList>
    </citation>
    <scope>NUCLEOTIDE SEQUENCE [LARGE SCALE GENOMIC DNA]</scope>
    <source>
        <strain evidence="1 2">DSM 45256</strain>
    </source>
</reference>
<dbReference type="Proteomes" id="UP001519295">
    <property type="component" value="Unassembled WGS sequence"/>
</dbReference>
<accession>A0ABS4W595</accession>
<sequence length="35" mass="3693">MHPNVTVLVDAADAAARLSLGDYLREVQAGKALVQ</sequence>
<gene>
    <name evidence="1" type="ORF">JOF36_006774</name>
</gene>
<comment type="caution">
    <text evidence="1">The sequence shown here is derived from an EMBL/GenBank/DDBJ whole genome shotgun (WGS) entry which is preliminary data.</text>
</comment>
<name>A0ABS4W595_9PSEU</name>
<evidence type="ECO:0000313" key="1">
    <source>
        <dbReference type="EMBL" id="MBP2371078.1"/>
    </source>
</evidence>
<dbReference type="EMBL" id="JAGINU010000001">
    <property type="protein sequence ID" value="MBP2371078.1"/>
    <property type="molecule type" value="Genomic_DNA"/>
</dbReference>
<organism evidence="1 2">
    <name type="scientific">Pseudonocardia parietis</name>
    <dbReference type="NCBI Taxonomy" id="570936"/>
    <lineage>
        <taxon>Bacteria</taxon>
        <taxon>Bacillati</taxon>
        <taxon>Actinomycetota</taxon>
        <taxon>Actinomycetes</taxon>
        <taxon>Pseudonocardiales</taxon>
        <taxon>Pseudonocardiaceae</taxon>
        <taxon>Pseudonocardia</taxon>
    </lineage>
</organism>
<protein>
    <submittedName>
        <fullName evidence="1">Uncharacterized protein</fullName>
    </submittedName>
</protein>
<evidence type="ECO:0000313" key="2">
    <source>
        <dbReference type="Proteomes" id="UP001519295"/>
    </source>
</evidence>
<proteinExistence type="predicted"/>